<evidence type="ECO:0000256" key="8">
    <source>
        <dbReference type="SAM" id="SignalP"/>
    </source>
</evidence>
<evidence type="ECO:0000256" key="2">
    <source>
        <dbReference type="ARBA" id="ARBA00007664"/>
    </source>
</evidence>
<dbReference type="InterPro" id="IPR001314">
    <property type="entry name" value="Peptidase_S1A"/>
</dbReference>
<evidence type="ECO:0000256" key="1">
    <source>
        <dbReference type="ARBA" id="ARBA00004239"/>
    </source>
</evidence>
<feature type="chain" id="PRO_5032534189" description="Peptidase S1 domain-containing protein" evidence="8">
    <location>
        <begin position="18"/>
        <end position="214"/>
    </location>
</feature>
<dbReference type="InterPro" id="IPR009003">
    <property type="entry name" value="Peptidase_S1_PA"/>
</dbReference>
<reference evidence="10" key="1">
    <citation type="submission" date="2021-02" db="EMBL/GenBank/DDBJ databases">
        <authorList>
            <person name="Steward A R."/>
        </authorList>
    </citation>
    <scope>NUCLEOTIDE SEQUENCE</scope>
</reference>
<dbReference type="PROSITE" id="PS50240">
    <property type="entry name" value="TRYPSIN_DOM"/>
    <property type="match status" value="1"/>
</dbReference>
<comment type="caution">
    <text evidence="10">The sequence shown here is derived from an EMBL/GenBank/DDBJ whole genome shotgun (WGS) entry which is preliminary data.</text>
</comment>
<evidence type="ECO:0000256" key="4">
    <source>
        <dbReference type="ARBA" id="ARBA00022801"/>
    </source>
</evidence>
<evidence type="ECO:0000256" key="3">
    <source>
        <dbReference type="ARBA" id="ARBA00022670"/>
    </source>
</evidence>
<dbReference type="PROSITE" id="PS00135">
    <property type="entry name" value="TRYPSIN_SER"/>
    <property type="match status" value="1"/>
</dbReference>
<evidence type="ECO:0000256" key="6">
    <source>
        <dbReference type="ARBA" id="ARBA00023157"/>
    </source>
</evidence>
<dbReference type="Pfam" id="PF00089">
    <property type="entry name" value="Trypsin"/>
    <property type="match status" value="2"/>
</dbReference>
<evidence type="ECO:0000256" key="7">
    <source>
        <dbReference type="RuleBase" id="RU363034"/>
    </source>
</evidence>
<dbReference type="InterPro" id="IPR018114">
    <property type="entry name" value="TRYPSIN_HIS"/>
</dbReference>
<dbReference type="EMBL" id="CAJOBZ010000012">
    <property type="protein sequence ID" value="CAF4836921.1"/>
    <property type="molecule type" value="Genomic_DNA"/>
</dbReference>
<keyword evidence="4 7" id="KW-0378">Hydrolase</keyword>
<evidence type="ECO:0000259" key="9">
    <source>
        <dbReference type="PROSITE" id="PS50240"/>
    </source>
</evidence>
<organism evidence="10 11">
    <name type="scientific">Pieris macdunnoughi</name>
    <dbReference type="NCBI Taxonomy" id="345717"/>
    <lineage>
        <taxon>Eukaryota</taxon>
        <taxon>Metazoa</taxon>
        <taxon>Ecdysozoa</taxon>
        <taxon>Arthropoda</taxon>
        <taxon>Hexapoda</taxon>
        <taxon>Insecta</taxon>
        <taxon>Pterygota</taxon>
        <taxon>Neoptera</taxon>
        <taxon>Endopterygota</taxon>
        <taxon>Lepidoptera</taxon>
        <taxon>Glossata</taxon>
        <taxon>Ditrysia</taxon>
        <taxon>Papilionoidea</taxon>
        <taxon>Pieridae</taxon>
        <taxon>Pierinae</taxon>
        <taxon>Pieris</taxon>
    </lineage>
</organism>
<dbReference type="InterPro" id="IPR043504">
    <property type="entry name" value="Peptidase_S1_PA_chymotrypsin"/>
</dbReference>
<dbReference type="GO" id="GO:0004252">
    <property type="term" value="F:serine-type endopeptidase activity"/>
    <property type="evidence" value="ECO:0007669"/>
    <property type="project" value="InterPro"/>
</dbReference>
<dbReference type="PANTHER" id="PTHR24276">
    <property type="entry name" value="POLYSERASE-RELATED"/>
    <property type="match status" value="1"/>
</dbReference>
<sequence length="214" mass="24014">MLRYLALLCVLIWSTQASKVVPKIVGGTEAAEGEFPYLASLRVYDYRNTLIHFCGSSIISHWLVMTAAHCMLDYPIDRIEEVVGTNDIWSGEDTPGGLNLIIAGFGYIDNYRTRPKRMQKLTVKSLTVKECQESKLKKEERWNPITDKLLCTYKDVRQGICQGDSGGALVHNGTVHGITSWNIPCGRGVPDVFTRVYKYLDWISTTIGKLPIPT</sequence>
<protein>
    <recommendedName>
        <fullName evidence="9">Peptidase S1 domain-containing protein</fullName>
    </recommendedName>
</protein>
<dbReference type="InterPro" id="IPR050430">
    <property type="entry name" value="Peptidase_S1"/>
</dbReference>
<dbReference type="CDD" id="cd00190">
    <property type="entry name" value="Tryp_SPc"/>
    <property type="match status" value="1"/>
</dbReference>
<dbReference type="PROSITE" id="PS00134">
    <property type="entry name" value="TRYPSIN_HIS"/>
    <property type="match status" value="1"/>
</dbReference>
<dbReference type="GO" id="GO:0005576">
    <property type="term" value="C:extracellular region"/>
    <property type="evidence" value="ECO:0007669"/>
    <property type="project" value="UniProtKB-SubCell"/>
</dbReference>
<dbReference type="Gene3D" id="2.40.10.10">
    <property type="entry name" value="Trypsin-like serine proteases"/>
    <property type="match status" value="2"/>
</dbReference>
<comment type="similarity">
    <text evidence="2">Belongs to the peptidase S1 family.</text>
</comment>
<dbReference type="SUPFAM" id="SSF50494">
    <property type="entry name" value="Trypsin-like serine proteases"/>
    <property type="match status" value="1"/>
</dbReference>
<evidence type="ECO:0000313" key="11">
    <source>
        <dbReference type="Proteomes" id="UP000663880"/>
    </source>
</evidence>
<accession>A0A821R861</accession>
<dbReference type="PRINTS" id="PR00722">
    <property type="entry name" value="CHYMOTRYPSIN"/>
</dbReference>
<feature type="domain" description="Peptidase S1" evidence="9">
    <location>
        <begin position="24"/>
        <end position="208"/>
    </location>
</feature>
<keyword evidence="11" id="KW-1185">Reference proteome</keyword>
<dbReference type="FunFam" id="2.40.10.10:FF:000036">
    <property type="entry name" value="Trypsin beta"/>
    <property type="match status" value="1"/>
</dbReference>
<evidence type="ECO:0000256" key="5">
    <source>
        <dbReference type="ARBA" id="ARBA00022825"/>
    </source>
</evidence>
<proteinExistence type="inferred from homology"/>
<dbReference type="OrthoDB" id="8440449at2759"/>
<keyword evidence="8" id="KW-0732">Signal</keyword>
<dbReference type="AlphaFoldDB" id="A0A821R861"/>
<comment type="subcellular location">
    <subcellularLocation>
        <location evidence="1">Secreted</location>
        <location evidence="1">Extracellular space</location>
    </subcellularLocation>
</comment>
<dbReference type="SMART" id="SM00020">
    <property type="entry name" value="Tryp_SPc"/>
    <property type="match status" value="1"/>
</dbReference>
<dbReference type="GO" id="GO:0006508">
    <property type="term" value="P:proteolysis"/>
    <property type="evidence" value="ECO:0007669"/>
    <property type="project" value="UniProtKB-KW"/>
</dbReference>
<gene>
    <name evidence="10" type="ORF">PMACD_LOCUS5761</name>
</gene>
<dbReference type="InterPro" id="IPR033116">
    <property type="entry name" value="TRYPSIN_SER"/>
</dbReference>
<name>A0A821R861_9NEOP</name>
<keyword evidence="3 7" id="KW-0645">Protease</keyword>
<feature type="signal peptide" evidence="8">
    <location>
        <begin position="1"/>
        <end position="17"/>
    </location>
</feature>
<keyword evidence="6" id="KW-1015">Disulfide bond</keyword>
<dbReference type="Proteomes" id="UP000663880">
    <property type="component" value="Unassembled WGS sequence"/>
</dbReference>
<dbReference type="InterPro" id="IPR001254">
    <property type="entry name" value="Trypsin_dom"/>
</dbReference>
<evidence type="ECO:0000313" key="10">
    <source>
        <dbReference type="EMBL" id="CAF4836921.1"/>
    </source>
</evidence>
<dbReference type="PANTHER" id="PTHR24276:SF98">
    <property type="entry name" value="FI18310P1-RELATED"/>
    <property type="match status" value="1"/>
</dbReference>
<keyword evidence="5 7" id="KW-0720">Serine protease</keyword>